<comment type="similarity">
    <text evidence="2">Belongs to the MnmG family.</text>
</comment>
<gene>
    <name evidence="10" type="ORF">PCANC_05817</name>
    <name evidence="8" type="ORF">PCANC_11396</name>
    <name evidence="9" type="ORF">PCASD_03998</name>
</gene>
<dbReference type="FunFam" id="3.50.50.60:FF:000666">
    <property type="entry name" value="tRNA uridine 5-carboxymethylaminomethyl modification enzyme GidA"/>
    <property type="match status" value="1"/>
</dbReference>
<dbReference type="EMBL" id="PGCJ01000858">
    <property type="protein sequence ID" value="PLW16996.1"/>
    <property type="molecule type" value="Genomic_DNA"/>
</dbReference>
<comment type="cofactor">
    <cofactor evidence="1">
        <name>FAD</name>
        <dbReference type="ChEBI" id="CHEBI:57692"/>
    </cofactor>
</comment>
<dbReference type="EMBL" id="PGCJ01000068">
    <property type="protein sequence ID" value="PLW53066.1"/>
    <property type="molecule type" value="Genomic_DNA"/>
</dbReference>
<proteinExistence type="inferred from homology"/>
<feature type="region of interest" description="Disordered" evidence="6">
    <location>
        <begin position="24"/>
        <end position="43"/>
    </location>
</feature>
<dbReference type="InterPro" id="IPR047001">
    <property type="entry name" value="MnmG_C_subdom"/>
</dbReference>
<dbReference type="GO" id="GO:0005737">
    <property type="term" value="C:cytoplasm"/>
    <property type="evidence" value="ECO:0007669"/>
    <property type="project" value="UniProtKB-ARBA"/>
</dbReference>
<evidence type="ECO:0000313" key="8">
    <source>
        <dbReference type="EMBL" id="PLW16996.1"/>
    </source>
</evidence>
<organism evidence="9 12">
    <name type="scientific">Puccinia coronata f. sp. avenae</name>
    <dbReference type="NCBI Taxonomy" id="200324"/>
    <lineage>
        <taxon>Eukaryota</taxon>
        <taxon>Fungi</taxon>
        <taxon>Dikarya</taxon>
        <taxon>Basidiomycota</taxon>
        <taxon>Pucciniomycotina</taxon>
        <taxon>Pucciniomycetes</taxon>
        <taxon>Pucciniales</taxon>
        <taxon>Pucciniaceae</taxon>
        <taxon>Puccinia</taxon>
    </lineage>
</organism>
<evidence type="ECO:0000259" key="7">
    <source>
        <dbReference type="SMART" id="SM01228"/>
    </source>
</evidence>
<reference evidence="11 12" key="1">
    <citation type="submission" date="2017-11" db="EMBL/GenBank/DDBJ databases">
        <title>De novo assembly and phasing of dikaryotic genomes from two isolates of Puccinia coronata f. sp. avenae, the causal agent of oat crown rust.</title>
        <authorList>
            <person name="Miller M.E."/>
            <person name="Zhang Y."/>
            <person name="Omidvar V."/>
            <person name="Sperschneider J."/>
            <person name="Schwessinger B."/>
            <person name="Raley C."/>
            <person name="Palmer J.M."/>
            <person name="Garnica D."/>
            <person name="Upadhyaya N."/>
            <person name="Rathjen J."/>
            <person name="Taylor J.M."/>
            <person name="Park R.F."/>
            <person name="Dodds P.N."/>
            <person name="Hirsch C.D."/>
            <person name="Kianian S.F."/>
            <person name="Figueroa M."/>
        </authorList>
    </citation>
    <scope>NUCLEOTIDE SEQUENCE [LARGE SCALE GENOMIC DNA]</scope>
    <source>
        <strain evidence="8">12NC29</strain>
        <strain evidence="9">12SD80</strain>
    </source>
</reference>
<dbReference type="GO" id="GO:0030488">
    <property type="term" value="P:tRNA methylation"/>
    <property type="evidence" value="ECO:0007669"/>
    <property type="project" value="TreeGrafter"/>
</dbReference>
<dbReference type="STRING" id="200324.A0A2N5V5K8"/>
<dbReference type="PANTHER" id="PTHR11806:SF0">
    <property type="entry name" value="PROTEIN MTO1 HOMOLOG, MITOCHONDRIAL"/>
    <property type="match status" value="1"/>
</dbReference>
<dbReference type="OrthoDB" id="3329at2759"/>
<dbReference type="Proteomes" id="UP000235388">
    <property type="component" value="Unassembled WGS sequence"/>
</dbReference>
<evidence type="ECO:0000256" key="4">
    <source>
        <dbReference type="ARBA" id="ARBA00022827"/>
    </source>
</evidence>
<dbReference type="Pfam" id="PF21680">
    <property type="entry name" value="GIDA_C_1st"/>
    <property type="match status" value="1"/>
</dbReference>
<evidence type="ECO:0000256" key="5">
    <source>
        <dbReference type="ARBA" id="ARBA00054993"/>
    </source>
</evidence>
<keyword evidence="11" id="KW-1185">Reference proteome</keyword>
<dbReference type="Gene3D" id="3.50.50.60">
    <property type="entry name" value="FAD/NAD(P)-binding domain"/>
    <property type="match status" value="2"/>
</dbReference>
<dbReference type="EMBL" id="PGCI01000050">
    <property type="protein sequence ID" value="PLW45275.1"/>
    <property type="molecule type" value="Genomic_DNA"/>
</dbReference>
<dbReference type="Gene3D" id="1.10.150.570">
    <property type="entry name" value="GidA associated domain, C-terminal subdomain"/>
    <property type="match status" value="1"/>
</dbReference>
<dbReference type="InterPro" id="IPR049312">
    <property type="entry name" value="GIDA_C_N"/>
</dbReference>
<evidence type="ECO:0000313" key="9">
    <source>
        <dbReference type="EMBL" id="PLW45275.1"/>
    </source>
</evidence>
<dbReference type="InterPro" id="IPR020595">
    <property type="entry name" value="MnmG-rel_CS"/>
</dbReference>
<dbReference type="InterPro" id="IPR026904">
    <property type="entry name" value="MnmG_C"/>
</dbReference>
<protein>
    <recommendedName>
        <fullName evidence="7">tRNA uridine 5-carboxymethylaminomethyl modification enzyme C-terminal subdomain domain-containing protein</fullName>
    </recommendedName>
</protein>
<dbReference type="FunFam" id="3.50.50.60:FF:000002">
    <property type="entry name" value="tRNA uridine 5-carboxymethylaminomethyl modification enzyme MnmG"/>
    <property type="match status" value="1"/>
</dbReference>
<evidence type="ECO:0000256" key="1">
    <source>
        <dbReference type="ARBA" id="ARBA00001974"/>
    </source>
</evidence>
<dbReference type="InterPro" id="IPR002218">
    <property type="entry name" value="MnmG-rel"/>
</dbReference>
<dbReference type="GO" id="GO:0050660">
    <property type="term" value="F:flavin adenine dinucleotide binding"/>
    <property type="evidence" value="ECO:0007669"/>
    <property type="project" value="InterPro"/>
</dbReference>
<dbReference type="InterPro" id="IPR004416">
    <property type="entry name" value="MnmG"/>
</dbReference>
<evidence type="ECO:0000256" key="2">
    <source>
        <dbReference type="ARBA" id="ARBA00007653"/>
    </source>
</evidence>
<evidence type="ECO:0000313" key="11">
    <source>
        <dbReference type="Proteomes" id="UP000235388"/>
    </source>
</evidence>
<dbReference type="AlphaFoldDB" id="A0A2N5V5K8"/>
<dbReference type="PROSITE" id="PS01280">
    <property type="entry name" value="GIDA_1"/>
    <property type="match status" value="1"/>
</dbReference>
<evidence type="ECO:0000256" key="3">
    <source>
        <dbReference type="ARBA" id="ARBA00022630"/>
    </source>
</evidence>
<keyword evidence="4" id="KW-0274">FAD</keyword>
<dbReference type="SMART" id="SM01228">
    <property type="entry name" value="GIDA_assoc_3"/>
    <property type="match status" value="1"/>
</dbReference>
<dbReference type="Pfam" id="PF01134">
    <property type="entry name" value="GIDA"/>
    <property type="match status" value="1"/>
</dbReference>
<dbReference type="Proteomes" id="UP000235392">
    <property type="component" value="Unassembled WGS sequence"/>
</dbReference>
<dbReference type="HAMAP" id="MF_00129">
    <property type="entry name" value="MnmG_GidA"/>
    <property type="match status" value="1"/>
</dbReference>
<dbReference type="PROSITE" id="PS01281">
    <property type="entry name" value="GIDA_2"/>
    <property type="match status" value="1"/>
</dbReference>
<sequence>MFAWLSSTRAIARRYLPPSVPASRRLPSTRRFSRTNDTFATPHDAQIPAPDSPDTWDVVVLGGGHAGVEAASAASRTNSRTLLVTSNWNTVGEMSCNPSFGGIGKGTLIREVDALGGECGRACDEAGIVFQMLNRSKGPAVYGPRAQMDRGLYKEAIQRQINSHANLVVKEGTVTDLLLSDDPSEPKTNSSRRVVGLQLETGETLHCKAVVIATGTFLGGEIHIGGKTSAFGRMGERSSTSLSNSLRQCGFKLARMKTGTPPRISKRSINFEDLMVQLGDVPPKPFSFLNKTVRHADQQLCCWKTQTTKATHQIVQENLHLSSYVREEVHGPRYCPSLEAKVTRFSQRDAHMIWLEPEGFHSDLIYPNGISTTMPEDAQLKMMRTIPGLEDVEMVQPGYGVEYDHIDPRELKNTLETKAIHGLFLAGQINGTTGYEEAAAQGVLAGINAGLQCREASPLILTRADSFIGVLVDDLITKGVQEPYRMFTSRSEFRVALRVDNADLRLTEKAWQCGVIDEGRWKVMQDTKSKIDGLILALQSVSLPQQTWARHGIKVREDAIQKTAFDVLRVQGVKMECLKPIVPELEGLEEEIWRRVEVEALYGPIIKRYEANVEELMQDEHMMLPRSLNYSELEYLSSEARQKLSECRPLTLGVAKRLQGIDPSELILLRKHLRHMA</sequence>
<dbReference type="SUPFAM" id="SSF51905">
    <property type="entry name" value="FAD/NAD(P)-binding domain"/>
    <property type="match status" value="1"/>
</dbReference>
<dbReference type="InterPro" id="IPR044920">
    <property type="entry name" value="MnmG_C_subdom_sf"/>
</dbReference>
<evidence type="ECO:0000313" key="12">
    <source>
        <dbReference type="Proteomes" id="UP000235392"/>
    </source>
</evidence>
<dbReference type="Pfam" id="PF13932">
    <property type="entry name" value="SAM_GIDA_C"/>
    <property type="match status" value="1"/>
</dbReference>
<feature type="domain" description="tRNA uridine 5-carboxymethylaminomethyl modification enzyme C-terminal subdomain" evidence="7">
    <location>
        <begin position="600"/>
        <end position="671"/>
    </location>
</feature>
<dbReference type="PANTHER" id="PTHR11806">
    <property type="entry name" value="GLUCOSE INHIBITED DIVISION PROTEIN A"/>
    <property type="match status" value="1"/>
</dbReference>
<dbReference type="NCBIfam" id="TIGR00136">
    <property type="entry name" value="mnmG_gidA"/>
    <property type="match status" value="1"/>
</dbReference>
<keyword evidence="3" id="KW-0285">Flavoprotein</keyword>
<evidence type="ECO:0000256" key="6">
    <source>
        <dbReference type="SAM" id="MobiDB-lite"/>
    </source>
</evidence>
<evidence type="ECO:0000313" key="10">
    <source>
        <dbReference type="EMBL" id="PLW53066.1"/>
    </source>
</evidence>
<name>A0A2N5V5K8_9BASI</name>
<accession>A0A2N5V5K8</accession>
<dbReference type="GO" id="GO:0002098">
    <property type="term" value="P:tRNA wobble uridine modification"/>
    <property type="evidence" value="ECO:0007669"/>
    <property type="project" value="InterPro"/>
</dbReference>
<comment type="function">
    <text evidence="5">Component of the MSS1-MTO1 complex that catalyzes the 5-carboxymethylaminomethyluridine (cmnm(5)U) modification at the 34th wobble position (U34) of mitochondrial tRNAs.</text>
</comment>
<comment type="caution">
    <text evidence="9">The sequence shown here is derived from an EMBL/GenBank/DDBJ whole genome shotgun (WGS) entry which is preliminary data.</text>
</comment>
<dbReference type="InterPro" id="IPR036188">
    <property type="entry name" value="FAD/NAD-bd_sf"/>
</dbReference>
<dbReference type="InterPro" id="IPR040131">
    <property type="entry name" value="MnmG_N"/>
</dbReference>